<name>A0A5B7DGN9_PORTR</name>
<dbReference type="GO" id="GO:0000813">
    <property type="term" value="C:ESCRT I complex"/>
    <property type="evidence" value="ECO:0007669"/>
    <property type="project" value="TreeGrafter"/>
</dbReference>
<dbReference type="InterPro" id="IPR016135">
    <property type="entry name" value="UBQ-conjugating_enzyme/RWD"/>
</dbReference>
<dbReference type="PANTHER" id="PTHR23306">
    <property type="entry name" value="TUMOR SUSCEPTIBILITY GENE 101 PROTEIN-RELATED"/>
    <property type="match status" value="1"/>
</dbReference>
<reference evidence="2 3" key="1">
    <citation type="submission" date="2019-05" db="EMBL/GenBank/DDBJ databases">
        <title>Another draft genome of Portunus trituberculatus and its Hox gene families provides insights of decapod evolution.</title>
        <authorList>
            <person name="Jeong J.-H."/>
            <person name="Song I."/>
            <person name="Kim S."/>
            <person name="Choi T."/>
            <person name="Kim D."/>
            <person name="Ryu S."/>
            <person name="Kim W."/>
        </authorList>
    </citation>
    <scope>NUCLEOTIDE SEQUENCE [LARGE SCALE GENOMIC DNA]</scope>
    <source>
        <tissue evidence="2">Muscle</tissue>
    </source>
</reference>
<evidence type="ECO:0000313" key="2">
    <source>
        <dbReference type="EMBL" id="MPC20255.1"/>
    </source>
</evidence>
<dbReference type="GO" id="GO:0008333">
    <property type="term" value="P:endosome to lysosome transport"/>
    <property type="evidence" value="ECO:0007669"/>
    <property type="project" value="TreeGrafter"/>
</dbReference>
<dbReference type="InterPro" id="IPR008883">
    <property type="entry name" value="UEV_N"/>
</dbReference>
<dbReference type="SUPFAM" id="SSF54495">
    <property type="entry name" value="UBC-like"/>
    <property type="match status" value="1"/>
</dbReference>
<accession>A0A5B7DGN9</accession>
<feature type="domain" description="UEV" evidence="1">
    <location>
        <begin position="1"/>
        <end position="69"/>
    </location>
</feature>
<proteinExistence type="predicted"/>
<dbReference type="OrthoDB" id="306304at2759"/>
<dbReference type="GO" id="GO:0015031">
    <property type="term" value="P:protein transport"/>
    <property type="evidence" value="ECO:0007669"/>
    <property type="project" value="InterPro"/>
</dbReference>
<keyword evidence="3" id="KW-1185">Reference proteome</keyword>
<dbReference type="CDD" id="cd11685">
    <property type="entry name" value="UEV_TSG101-like"/>
    <property type="match status" value="1"/>
</dbReference>
<protein>
    <submittedName>
        <fullName evidence="2">Tumor susceptibility gene 101 protein</fullName>
    </submittedName>
</protein>
<dbReference type="PROSITE" id="PS51322">
    <property type="entry name" value="UEV"/>
    <property type="match status" value="1"/>
</dbReference>
<dbReference type="EMBL" id="VSRR010000852">
    <property type="protein sequence ID" value="MPC20255.1"/>
    <property type="molecule type" value="Genomic_DNA"/>
</dbReference>
<evidence type="ECO:0000259" key="1">
    <source>
        <dbReference type="PROSITE" id="PS51322"/>
    </source>
</evidence>
<dbReference type="InterPro" id="IPR052070">
    <property type="entry name" value="ESCRT-I_UEV_domain"/>
</dbReference>
<organism evidence="2 3">
    <name type="scientific">Portunus trituberculatus</name>
    <name type="common">Swimming crab</name>
    <name type="synonym">Neptunus trituberculatus</name>
    <dbReference type="NCBI Taxonomy" id="210409"/>
    <lineage>
        <taxon>Eukaryota</taxon>
        <taxon>Metazoa</taxon>
        <taxon>Ecdysozoa</taxon>
        <taxon>Arthropoda</taxon>
        <taxon>Crustacea</taxon>
        <taxon>Multicrustacea</taxon>
        <taxon>Malacostraca</taxon>
        <taxon>Eumalacostraca</taxon>
        <taxon>Eucarida</taxon>
        <taxon>Decapoda</taxon>
        <taxon>Pleocyemata</taxon>
        <taxon>Brachyura</taxon>
        <taxon>Eubrachyura</taxon>
        <taxon>Portunoidea</taxon>
        <taxon>Portunidae</taxon>
        <taxon>Portuninae</taxon>
        <taxon>Portunus</taxon>
    </lineage>
</organism>
<dbReference type="Gene3D" id="3.10.110.10">
    <property type="entry name" value="Ubiquitin Conjugating Enzyme"/>
    <property type="match status" value="1"/>
</dbReference>
<dbReference type="Proteomes" id="UP000324222">
    <property type="component" value="Unassembled WGS sequence"/>
</dbReference>
<gene>
    <name evidence="2" type="primary">Tsg101_1</name>
    <name evidence="2" type="ORF">E2C01_013191</name>
</gene>
<dbReference type="GO" id="GO:0043130">
    <property type="term" value="F:ubiquitin binding"/>
    <property type="evidence" value="ECO:0007669"/>
    <property type="project" value="TreeGrafter"/>
</dbReference>
<comment type="caution">
    <text evidence="2">The sequence shown here is derived from an EMBL/GenBank/DDBJ whole genome shotgun (WGS) entry which is preliminary data.</text>
</comment>
<sequence>MPRAPAGVSWGLGSLYNIPVCIWVLDNHPISPPMVYVKPTPDMLIKASRHVDQNGKVFLPYLHEWNLFK</sequence>
<evidence type="ECO:0000313" key="3">
    <source>
        <dbReference type="Proteomes" id="UP000324222"/>
    </source>
</evidence>
<dbReference type="AlphaFoldDB" id="A0A5B7DGN9"/>
<dbReference type="PANTHER" id="PTHR23306:SF3">
    <property type="entry name" value="TUMOR SUPPRESSOR PROTEIN 101"/>
    <property type="match status" value="1"/>
</dbReference>
<dbReference type="Pfam" id="PF05743">
    <property type="entry name" value="UEV"/>
    <property type="match status" value="1"/>
</dbReference>